<name>A0A8J4FP57_9CHLO</name>
<gene>
    <name evidence="2" type="ORF">Vretifemale_12080</name>
</gene>
<protein>
    <submittedName>
        <fullName evidence="2">Uncharacterized protein</fullName>
    </submittedName>
</protein>
<accession>A0A8J4FP57</accession>
<dbReference type="EMBL" id="BNCP01000026">
    <property type="protein sequence ID" value="GIL83220.1"/>
    <property type="molecule type" value="Genomic_DNA"/>
</dbReference>
<feature type="region of interest" description="Disordered" evidence="1">
    <location>
        <begin position="15"/>
        <end position="44"/>
    </location>
</feature>
<reference evidence="2" key="1">
    <citation type="journal article" date="2021" name="Proc. Natl. Acad. Sci. U.S.A.">
        <title>Three genomes in the algal genus Volvox reveal the fate of a haploid sex-determining region after a transition to homothallism.</title>
        <authorList>
            <person name="Yamamoto K."/>
            <person name="Hamaji T."/>
            <person name="Kawai-Toyooka H."/>
            <person name="Matsuzaki R."/>
            <person name="Takahashi F."/>
            <person name="Nishimura Y."/>
            <person name="Kawachi M."/>
            <person name="Noguchi H."/>
            <person name="Minakuchi Y."/>
            <person name="Umen J.G."/>
            <person name="Toyoda A."/>
            <person name="Nozaki H."/>
        </authorList>
    </citation>
    <scope>NUCLEOTIDE SEQUENCE</scope>
    <source>
        <strain evidence="2">NIES-3786</strain>
    </source>
</reference>
<dbReference type="Proteomes" id="UP000747110">
    <property type="component" value="Unassembled WGS sequence"/>
</dbReference>
<feature type="region of interest" description="Disordered" evidence="1">
    <location>
        <begin position="61"/>
        <end position="91"/>
    </location>
</feature>
<organism evidence="2 3">
    <name type="scientific">Volvox reticuliferus</name>
    <dbReference type="NCBI Taxonomy" id="1737510"/>
    <lineage>
        <taxon>Eukaryota</taxon>
        <taxon>Viridiplantae</taxon>
        <taxon>Chlorophyta</taxon>
        <taxon>core chlorophytes</taxon>
        <taxon>Chlorophyceae</taxon>
        <taxon>CS clade</taxon>
        <taxon>Chlamydomonadales</taxon>
        <taxon>Volvocaceae</taxon>
        <taxon>Volvox</taxon>
    </lineage>
</organism>
<evidence type="ECO:0000313" key="3">
    <source>
        <dbReference type="Proteomes" id="UP000747110"/>
    </source>
</evidence>
<keyword evidence="3" id="KW-1185">Reference proteome</keyword>
<evidence type="ECO:0000313" key="2">
    <source>
        <dbReference type="EMBL" id="GIL83220.1"/>
    </source>
</evidence>
<feature type="compositionally biased region" description="Polar residues" evidence="1">
    <location>
        <begin position="22"/>
        <end position="32"/>
    </location>
</feature>
<proteinExistence type="predicted"/>
<evidence type="ECO:0000256" key="1">
    <source>
        <dbReference type="SAM" id="MobiDB-lite"/>
    </source>
</evidence>
<comment type="caution">
    <text evidence="2">The sequence shown here is derived from an EMBL/GenBank/DDBJ whole genome shotgun (WGS) entry which is preliminary data.</text>
</comment>
<dbReference type="AlphaFoldDB" id="A0A8J4FP57"/>
<sequence length="167" mass="18219">MQSCVFWYQNLEMHSRKEEARQPSSANGNSASPHRKRQQRSSPVIVMRKPCAAFPSFPSSSPSPLLLPLSPPPPPVFTARGSHPNPTLNPSSTLNPQLAHPGQWIDSCHLLLSHAEWHTQRPSLEAVRQLGLMAGRDKGLVSVGGLNELFVQAVPASREAKNSPHGT</sequence>